<dbReference type="PANTHER" id="PTHR42943:SF2">
    <property type="entry name" value="GLUTATHIONE S-TRANSFERASE KAPPA 1"/>
    <property type="match status" value="1"/>
</dbReference>
<keyword evidence="1 3" id="KW-0413">Isomerase</keyword>
<evidence type="ECO:0000256" key="1">
    <source>
        <dbReference type="PIRNR" id="PIRNR006386"/>
    </source>
</evidence>
<reference evidence="3" key="1">
    <citation type="submission" date="2022-06" db="EMBL/GenBank/DDBJ databases">
        <title>Sneathiella actinostolidae sp. nov., isolated from a sea anemonein the Western Pacific Ocean.</title>
        <authorList>
            <person name="Wei M.J."/>
        </authorList>
    </citation>
    <scope>NUCLEOTIDE SEQUENCE</scope>
    <source>
        <strain evidence="3">PHK-P5</strain>
    </source>
</reference>
<dbReference type="InterPro" id="IPR051924">
    <property type="entry name" value="GST_Kappa/NadH"/>
</dbReference>
<dbReference type="GO" id="GO:0016853">
    <property type="term" value="F:isomerase activity"/>
    <property type="evidence" value="ECO:0007669"/>
    <property type="project" value="UniProtKB-KW"/>
</dbReference>
<comment type="catalytic activity">
    <reaction evidence="1">
        <text>2-hydroxychromene-2-carboxylate = (3E)-4-(2-hydroxyphenyl)-2-oxobut-3-enoate</text>
        <dbReference type="Rhea" id="RHEA:27401"/>
        <dbReference type="ChEBI" id="CHEBI:59350"/>
        <dbReference type="ChEBI" id="CHEBI:59353"/>
        <dbReference type="EC" id="5.99.1.4"/>
    </reaction>
</comment>
<dbReference type="EC" id="5.99.1.4" evidence="1"/>
<dbReference type="InterPro" id="IPR044087">
    <property type="entry name" value="NahD-like"/>
</dbReference>
<dbReference type="Proteomes" id="UP001056291">
    <property type="component" value="Chromosome"/>
</dbReference>
<comment type="similarity">
    <text evidence="1">Belongs to the GST superfamily. NadH family.</text>
</comment>
<dbReference type="EMBL" id="CP098747">
    <property type="protein sequence ID" value="USG61845.1"/>
    <property type="molecule type" value="Genomic_DNA"/>
</dbReference>
<protein>
    <recommendedName>
        <fullName evidence="1">2-hydroxychromene-2-carboxylate isomerase</fullName>
        <ecNumber evidence="1">5.99.1.4</ecNumber>
    </recommendedName>
</protein>
<evidence type="ECO:0000313" key="3">
    <source>
        <dbReference type="EMBL" id="USG61845.1"/>
    </source>
</evidence>
<dbReference type="Pfam" id="PF01323">
    <property type="entry name" value="DSBA"/>
    <property type="match status" value="1"/>
</dbReference>
<dbReference type="PIRSF" id="PIRSF006386">
    <property type="entry name" value="HCCAis_GSTk"/>
    <property type="match status" value="1"/>
</dbReference>
<dbReference type="CDD" id="cd03022">
    <property type="entry name" value="DsbA_HCCA_Iso"/>
    <property type="match status" value="1"/>
</dbReference>
<dbReference type="Gene3D" id="3.40.30.10">
    <property type="entry name" value="Glutaredoxin"/>
    <property type="match status" value="1"/>
</dbReference>
<sequence>MTVPVEFHFDFGSPNAYLSHKLIPAIESRTGSKFSYFPILLGGVFKLTNNKSPMEQFAGVMHKREYMSKETERFRRDNNLTDYASNPHFPVNTVQIMRGALVAQNEGYFAAYVNTVFSGMWEQSLKMDDAAVIIRTLDDAGLDGNHILERTQDPIIKKALIDNTNLSVERGNFGSPSFFVGEEMFFGKDRLEAVEQEINRQT</sequence>
<dbReference type="InterPro" id="IPR036249">
    <property type="entry name" value="Thioredoxin-like_sf"/>
</dbReference>
<dbReference type="InterPro" id="IPR001853">
    <property type="entry name" value="DSBA-like_thioredoxin_dom"/>
</dbReference>
<gene>
    <name evidence="3" type="ORF">NBZ79_02510</name>
</gene>
<evidence type="ECO:0000313" key="4">
    <source>
        <dbReference type="Proteomes" id="UP001056291"/>
    </source>
</evidence>
<keyword evidence="4" id="KW-1185">Reference proteome</keyword>
<feature type="domain" description="DSBA-like thioredoxin" evidence="2">
    <location>
        <begin position="5"/>
        <end position="198"/>
    </location>
</feature>
<organism evidence="3 4">
    <name type="scientific">Sneathiella marina</name>
    <dbReference type="NCBI Taxonomy" id="2950108"/>
    <lineage>
        <taxon>Bacteria</taxon>
        <taxon>Pseudomonadati</taxon>
        <taxon>Pseudomonadota</taxon>
        <taxon>Alphaproteobacteria</taxon>
        <taxon>Sneathiellales</taxon>
        <taxon>Sneathiellaceae</taxon>
        <taxon>Sneathiella</taxon>
    </lineage>
</organism>
<dbReference type="SUPFAM" id="SSF52833">
    <property type="entry name" value="Thioredoxin-like"/>
    <property type="match status" value="1"/>
</dbReference>
<accession>A0ABY4W3S8</accession>
<dbReference type="RefSeq" id="WP_251935140.1">
    <property type="nucleotide sequence ID" value="NZ_CP098747.1"/>
</dbReference>
<dbReference type="InterPro" id="IPR014440">
    <property type="entry name" value="HCCAis_GSTk"/>
</dbReference>
<name>A0ABY4W3S8_9PROT</name>
<proteinExistence type="inferred from homology"/>
<dbReference type="PANTHER" id="PTHR42943">
    <property type="entry name" value="GLUTATHIONE S-TRANSFERASE KAPPA"/>
    <property type="match status" value="1"/>
</dbReference>
<evidence type="ECO:0000259" key="2">
    <source>
        <dbReference type="Pfam" id="PF01323"/>
    </source>
</evidence>